<evidence type="ECO:0000313" key="1">
    <source>
        <dbReference type="EMBL" id="WZN41543.1"/>
    </source>
</evidence>
<name>A0ABZ2YQ32_9BACT</name>
<dbReference type="RefSeq" id="WP_341836392.1">
    <property type="nucleotide sequence ID" value="NZ_CP149822.1"/>
</dbReference>
<organism evidence="1 2">
    <name type="scientific">Chitinophaga pollutisoli</name>
    <dbReference type="NCBI Taxonomy" id="3133966"/>
    <lineage>
        <taxon>Bacteria</taxon>
        <taxon>Pseudomonadati</taxon>
        <taxon>Bacteroidota</taxon>
        <taxon>Chitinophagia</taxon>
        <taxon>Chitinophagales</taxon>
        <taxon>Chitinophagaceae</taxon>
        <taxon>Chitinophaga</taxon>
    </lineage>
</organism>
<dbReference type="Proteomes" id="UP001485459">
    <property type="component" value="Chromosome"/>
</dbReference>
<sequence>MTESPQNRLSASMAEKDLQSVKKSLAELTKSMPFLIGLNALEKKRLTKINTSNKVFVEDIIKTFDLNKSIIPNFISQDEIAKDLTLFHQLDEIEFQLSEILEKVRCTRKLAGSEAYGAALMIYQLIKTATKAGVPGAAASFELLKDRFSASTGRPKKENPAPVQQDQL</sequence>
<dbReference type="EMBL" id="CP149822">
    <property type="protein sequence ID" value="WZN41543.1"/>
    <property type="molecule type" value="Genomic_DNA"/>
</dbReference>
<evidence type="ECO:0000313" key="2">
    <source>
        <dbReference type="Proteomes" id="UP001485459"/>
    </source>
</evidence>
<protein>
    <submittedName>
        <fullName evidence="1">Uncharacterized protein</fullName>
    </submittedName>
</protein>
<reference evidence="2" key="1">
    <citation type="submission" date="2024-03" db="EMBL/GenBank/DDBJ databases">
        <title>Chitinophaga horti sp. nov., isolated from garden soil.</title>
        <authorList>
            <person name="Lee D.S."/>
            <person name="Han D.M."/>
            <person name="Baek J.H."/>
            <person name="Choi D.G."/>
            <person name="Jeon J.H."/>
            <person name="Jeon C.O."/>
        </authorList>
    </citation>
    <scope>NUCLEOTIDE SEQUENCE [LARGE SCALE GENOMIC DNA]</scope>
    <source>
        <strain evidence="2">GPA1</strain>
    </source>
</reference>
<proteinExistence type="predicted"/>
<keyword evidence="2" id="KW-1185">Reference proteome</keyword>
<accession>A0ABZ2YQ32</accession>
<gene>
    <name evidence="1" type="ORF">WJU16_00640</name>
</gene>